<reference evidence="2" key="1">
    <citation type="submission" date="2023-08" db="EMBL/GenBank/DDBJ databases">
        <authorList>
            <person name="Alioto T."/>
            <person name="Alioto T."/>
            <person name="Gomez Garrido J."/>
        </authorList>
    </citation>
    <scope>NUCLEOTIDE SEQUENCE</scope>
</reference>
<name>A0AAV1FAF4_XYRNO</name>
<organism evidence="2 3">
    <name type="scientific">Xyrichtys novacula</name>
    <name type="common">Pearly razorfish</name>
    <name type="synonym">Hemipteronotus novacula</name>
    <dbReference type="NCBI Taxonomy" id="13765"/>
    <lineage>
        <taxon>Eukaryota</taxon>
        <taxon>Metazoa</taxon>
        <taxon>Chordata</taxon>
        <taxon>Craniata</taxon>
        <taxon>Vertebrata</taxon>
        <taxon>Euteleostomi</taxon>
        <taxon>Actinopterygii</taxon>
        <taxon>Neopterygii</taxon>
        <taxon>Teleostei</taxon>
        <taxon>Neoteleostei</taxon>
        <taxon>Acanthomorphata</taxon>
        <taxon>Eupercaria</taxon>
        <taxon>Labriformes</taxon>
        <taxon>Labridae</taxon>
        <taxon>Xyrichtys</taxon>
    </lineage>
</organism>
<feature type="region of interest" description="Disordered" evidence="1">
    <location>
        <begin position="158"/>
        <end position="185"/>
    </location>
</feature>
<dbReference type="Proteomes" id="UP001178508">
    <property type="component" value="Chromosome 6"/>
</dbReference>
<feature type="compositionally biased region" description="Basic residues" evidence="1">
    <location>
        <begin position="281"/>
        <end position="291"/>
    </location>
</feature>
<dbReference type="Gene3D" id="3.90.70.120">
    <property type="match status" value="1"/>
</dbReference>
<sequence length="355" mass="40091">MYREVRKTVDHIHLTTDELPKQVPARRHTQRVDKSQLSRYGTFGDPDPGAVDTFLGLEMGLSCLLTDVQYALLLMTSLCIAVFRTRDGRYGFFDPHARTANGLPLLRATPTPGTAVTVTFTRLSDMIDRLIRYHRILGTAASCTYELKPVVFNDENPSDAIPATESPSTSPSVTTTVINDDTSAPQMNTDVHENTEHDMETEPEPLINFTTVSDDTSQKVSTLMETQARQQGQISNNSVTSEVTVTTEETQSNLTEPLINIPVTSDNVLHGISNKLSRLSKQQKQKFKRREIRSEKTSQKKENQKRKEREKYAKDETYKAKKKSYSSNKYSVNPEIQTKKDKRSQLNIERAQTSD</sequence>
<keyword evidence="3" id="KW-1185">Reference proteome</keyword>
<accession>A0AAV1FAF4</accession>
<gene>
    <name evidence="2" type="ORF">XNOV1_A014813</name>
</gene>
<feature type="compositionally biased region" description="Low complexity" evidence="1">
    <location>
        <begin position="166"/>
        <end position="177"/>
    </location>
</feature>
<feature type="compositionally biased region" description="Low complexity" evidence="1">
    <location>
        <begin position="235"/>
        <end position="251"/>
    </location>
</feature>
<evidence type="ECO:0000313" key="3">
    <source>
        <dbReference type="Proteomes" id="UP001178508"/>
    </source>
</evidence>
<feature type="compositionally biased region" description="Polar residues" evidence="1">
    <location>
        <begin position="345"/>
        <end position="355"/>
    </location>
</feature>
<dbReference type="AlphaFoldDB" id="A0AAV1FAF4"/>
<feature type="region of interest" description="Disordered" evidence="1">
    <location>
        <begin position="279"/>
        <end position="355"/>
    </location>
</feature>
<feature type="compositionally biased region" description="Basic and acidic residues" evidence="1">
    <location>
        <begin position="292"/>
        <end position="319"/>
    </location>
</feature>
<protein>
    <submittedName>
        <fullName evidence="2">Uncharacterized protein LOC117832690 isoform X1</fullName>
    </submittedName>
</protein>
<evidence type="ECO:0000313" key="2">
    <source>
        <dbReference type="EMBL" id="CAJ1057749.1"/>
    </source>
</evidence>
<evidence type="ECO:0000256" key="1">
    <source>
        <dbReference type="SAM" id="MobiDB-lite"/>
    </source>
</evidence>
<dbReference type="EMBL" id="OY660869">
    <property type="protein sequence ID" value="CAJ1057749.1"/>
    <property type="molecule type" value="Genomic_DNA"/>
</dbReference>
<feature type="region of interest" description="Disordered" evidence="1">
    <location>
        <begin position="226"/>
        <end position="251"/>
    </location>
</feature>
<proteinExistence type="predicted"/>